<keyword evidence="2" id="KW-1185">Reference proteome</keyword>
<dbReference type="Proteomes" id="UP000887013">
    <property type="component" value="Unassembled WGS sequence"/>
</dbReference>
<dbReference type="EMBL" id="BMAW01024610">
    <property type="protein sequence ID" value="GFT88565.1"/>
    <property type="molecule type" value="Genomic_DNA"/>
</dbReference>
<name>A0A8X6U795_NEPPI</name>
<gene>
    <name evidence="1" type="ORF">NPIL_686851</name>
</gene>
<evidence type="ECO:0000313" key="1">
    <source>
        <dbReference type="EMBL" id="GFT88565.1"/>
    </source>
</evidence>
<reference evidence="1" key="1">
    <citation type="submission" date="2020-08" db="EMBL/GenBank/DDBJ databases">
        <title>Multicomponent nature underlies the extraordinary mechanical properties of spider dragline silk.</title>
        <authorList>
            <person name="Kono N."/>
            <person name="Nakamura H."/>
            <person name="Mori M."/>
            <person name="Yoshida Y."/>
            <person name="Ohtoshi R."/>
            <person name="Malay A.D."/>
            <person name="Moran D.A.P."/>
            <person name="Tomita M."/>
            <person name="Numata K."/>
            <person name="Arakawa K."/>
        </authorList>
    </citation>
    <scope>NUCLEOTIDE SEQUENCE</scope>
</reference>
<dbReference type="AlphaFoldDB" id="A0A8X6U795"/>
<organism evidence="1 2">
    <name type="scientific">Nephila pilipes</name>
    <name type="common">Giant wood spider</name>
    <name type="synonym">Nephila maculata</name>
    <dbReference type="NCBI Taxonomy" id="299642"/>
    <lineage>
        <taxon>Eukaryota</taxon>
        <taxon>Metazoa</taxon>
        <taxon>Ecdysozoa</taxon>
        <taxon>Arthropoda</taxon>
        <taxon>Chelicerata</taxon>
        <taxon>Arachnida</taxon>
        <taxon>Araneae</taxon>
        <taxon>Araneomorphae</taxon>
        <taxon>Entelegynae</taxon>
        <taxon>Araneoidea</taxon>
        <taxon>Nephilidae</taxon>
        <taxon>Nephila</taxon>
    </lineage>
</organism>
<protein>
    <submittedName>
        <fullName evidence="1">Uncharacterized protein</fullName>
    </submittedName>
</protein>
<proteinExistence type="predicted"/>
<evidence type="ECO:0000313" key="2">
    <source>
        <dbReference type="Proteomes" id="UP000887013"/>
    </source>
</evidence>
<comment type="caution">
    <text evidence="1">The sequence shown here is derived from an EMBL/GenBank/DDBJ whole genome shotgun (WGS) entry which is preliminary data.</text>
</comment>
<accession>A0A8X6U795</accession>
<sequence>CGHKLGLCLSSAQSVPFRKPQVSGYLVNDGHYP</sequence>
<feature type="non-terminal residue" evidence="1">
    <location>
        <position position="1"/>
    </location>
</feature>